<reference evidence="1" key="1">
    <citation type="submission" date="2014-11" db="EMBL/GenBank/DDBJ databases">
        <authorList>
            <person name="Amaro Gonzalez C."/>
        </authorList>
    </citation>
    <scope>NUCLEOTIDE SEQUENCE</scope>
</reference>
<dbReference type="AlphaFoldDB" id="A0A0E9UVL8"/>
<name>A0A0E9UVL8_ANGAN</name>
<reference evidence="1" key="2">
    <citation type="journal article" date="2015" name="Fish Shellfish Immunol.">
        <title>Early steps in the European eel (Anguilla anguilla)-Vibrio vulnificus interaction in the gills: Role of the RtxA13 toxin.</title>
        <authorList>
            <person name="Callol A."/>
            <person name="Pajuelo D."/>
            <person name="Ebbesson L."/>
            <person name="Teles M."/>
            <person name="MacKenzie S."/>
            <person name="Amaro C."/>
        </authorList>
    </citation>
    <scope>NUCLEOTIDE SEQUENCE</scope>
</reference>
<proteinExistence type="predicted"/>
<organism evidence="1">
    <name type="scientific">Anguilla anguilla</name>
    <name type="common">European freshwater eel</name>
    <name type="synonym">Muraena anguilla</name>
    <dbReference type="NCBI Taxonomy" id="7936"/>
    <lineage>
        <taxon>Eukaryota</taxon>
        <taxon>Metazoa</taxon>
        <taxon>Chordata</taxon>
        <taxon>Craniata</taxon>
        <taxon>Vertebrata</taxon>
        <taxon>Euteleostomi</taxon>
        <taxon>Actinopterygii</taxon>
        <taxon>Neopterygii</taxon>
        <taxon>Teleostei</taxon>
        <taxon>Anguilliformes</taxon>
        <taxon>Anguillidae</taxon>
        <taxon>Anguilla</taxon>
    </lineage>
</organism>
<accession>A0A0E9UVL8</accession>
<protein>
    <submittedName>
        <fullName evidence="1">Uncharacterized protein</fullName>
    </submittedName>
</protein>
<evidence type="ECO:0000313" key="1">
    <source>
        <dbReference type="EMBL" id="JAH69018.1"/>
    </source>
</evidence>
<sequence length="140" mass="15546">MYCLPHCAELFLARSVQHVEDGPLSVDLGVLQVGVLDGGVVVGHEDLLEELDGERALPHPSVAHHHQLIRGQVVTGNGAGCHGDGYTEQRFDATLVNHPRSRYVALIMRLLPSEDRTQLFHMTYNSLNRIAFQFLHYGPV</sequence>
<dbReference type="EMBL" id="GBXM01039559">
    <property type="protein sequence ID" value="JAH69018.1"/>
    <property type="molecule type" value="Transcribed_RNA"/>
</dbReference>